<reference evidence="3" key="1">
    <citation type="submission" date="2020-10" db="EMBL/GenBank/DDBJ databases">
        <authorList>
            <person name="Gilroy R."/>
        </authorList>
    </citation>
    <scope>NUCLEOTIDE SEQUENCE</scope>
    <source>
        <strain evidence="3">10037</strain>
    </source>
</reference>
<sequence length="93" mass="10004">MDKNSIISFIAGAAAGAAIAILFAPDKGSNTREKIVRKAQEGAEAAKNEIAAAKEAARNLKENLRETGSGIKENLREKALEKLDDLERALERL</sequence>
<dbReference type="InterPro" id="IPR024623">
    <property type="entry name" value="YtxH"/>
</dbReference>
<protein>
    <submittedName>
        <fullName evidence="3">YtxH domain-containing protein</fullName>
    </submittedName>
</protein>
<keyword evidence="2" id="KW-0472">Membrane</keyword>
<keyword evidence="2" id="KW-1133">Transmembrane helix</keyword>
<evidence type="ECO:0000256" key="2">
    <source>
        <dbReference type="SAM" id="Phobius"/>
    </source>
</evidence>
<organism evidence="3 4">
    <name type="scientific">Candidatus Merdivivens pullistercoris</name>
    <dbReference type="NCBI Taxonomy" id="2840873"/>
    <lineage>
        <taxon>Bacteria</taxon>
        <taxon>Pseudomonadati</taxon>
        <taxon>Bacteroidota</taxon>
        <taxon>Bacteroidia</taxon>
        <taxon>Bacteroidales</taxon>
        <taxon>Muribaculaceae</taxon>
        <taxon>Muribaculaceae incertae sedis</taxon>
        <taxon>Candidatus Merdivivens</taxon>
    </lineage>
</organism>
<dbReference type="Proteomes" id="UP000823597">
    <property type="component" value="Unassembled WGS sequence"/>
</dbReference>
<proteinExistence type="predicted"/>
<name>A0A9D9I471_9BACT</name>
<reference evidence="3" key="2">
    <citation type="journal article" date="2021" name="PeerJ">
        <title>Extensive microbial diversity within the chicken gut microbiome revealed by metagenomics and culture.</title>
        <authorList>
            <person name="Gilroy R."/>
            <person name="Ravi A."/>
            <person name="Getino M."/>
            <person name="Pursley I."/>
            <person name="Horton D.L."/>
            <person name="Alikhan N.F."/>
            <person name="Baker D."/>
            <person name="Gharbi K."/>
            <person name="Hall N."/>
            <person name="Watson M."/>
            <person name="Adriaenssens E.M."/>
            <person name="Foster-Nyarko E."/>
            <person name="Jarju S."/>
            <person name="Secka A."/>
            <person name="Antonio M."/>
            <person name="Oren A."/>
            <person name="Chaudhuri R.R."/>
            <person name="La Ragione R."/>
            <person name="Hildebrand F."/>
            <person name="Pallen M.J."/>
        </authorList>
    </citation>
    <scope>NUCLEOTIDE SEQUENCE</scope>
    <source>
        <strain evidence="3">10037</strain>
    </source>
</reference>
<dbReference type="EMBL" id="JADIME010000072">
    <property type="protein sequence ID" value="MBO8465666.1"/>
    <property type="molecule type" value="Genomic_DNA"/>
</dbReference>
<evidence type="ECO:0000313" key="3">
    <source>
        <dbReference type="EMBL" id="MBO8465666.1"/>
    </source>
</evidence>
<gene>
    <name evidence="3" type="ORF">IAB93_06695</name>
</gene>
<evidence type="ECO:0000256" key="1">
    <source>
        <dbReference type="SAM" id="Coils"/>
    </source>
</evidence>
<comment type="caution">
    <text evidence="3">The sequence shown here is derived from an EMBL/GenBank/DDBJ whole genome shotgun (WGS) entry which is preliminary data.</text>
</comment>
<evidence type="ECO:0000313" key="4">
    <source>
        <dbReference type="Proteomes" id="UP000823597"/>
    </source>
</evidence>
<dbReference type="Pfam" id="PF12732">
    <property type="entry name" value="YtxH"/>
    <property type="match status" value="1"/>
</dbReference>
<keyword evidence="2" id="KW-0812">Transmembrane</keyword>
<accession>A0A9D9I471</accession>
<keyword evidence="1" id="KW-0175">Coiled coil</keyword>
<dbReference type="AlphaFoldDB" id="A0A9D9I471"/>
<feature type="transmembrane region" description="Helical" evidence="2">
    <location>
        <begin position="6"/>
        <end position="24"/>
    </location>
</feature>
<feature type="coiled-coil region" evidence="1">
    <location>
        <begin position="36"/>
        <end position="92"/>
    </location>
</feature>